<gene>
    <name evidence="6" type="ORF">GCM10009021_18740</name>
</gene>
<evidence type="ECO:0000256" key="1">
    <source>
        <dbReference type="ARBA" id="ARBA00023016"/>
    </source>
</evidence>
<dbReference type="CDD" id="cd03141">
    <property type="entry name" value="GATase1_Hsp31_like"/>
    <property type="match status" value="1"/>
</dbReference>
<keyword evidence="1" id="KW-0346">Stress response</keyword>
<dbReference type="InterPro" id="IPR029062">
    <property type="entry name" value="Class_I_gatase-like"/>
</dbReference>
<evidence type="ECO:0000313" key="7">
    <source>
        <dbReference type="Proteomes" id="UP000608850"/>
    </source>
</evidence>
<dbReference type="AlphaFoldDB" id="A0A830GCY9"/>
<dbReference type="GO" id="GO:0019172">
    <property type="term" value="F:glyoxalase III activity"/>
    <property type="evidence" value="ECO:0007669"/>
    <property type="project" value="TreeGrafter"/>
</dbReference>
<feature type="domain" description="DJ-1/PfpI" evidence="5">
    <location>
        <begin position="26"/>
        <end position="240"/>
    </location>
</feature>
<dbReference type="Pfam" id="PF01965">
    <property type="entry name" value="DJ-1_PfpI"/>
    <property type="match status" value="1"/>
</dbReference>
<comment type="caution">
    <text evidence="6">The sequence shown here is derived from an EMBL/GenBank/DDBJ whole genome shotgun (WGS) entry which is preliminary data.</text>
</comment>
<evidence type="ECO:0000313" key="6">
    <source>
        <dbReference type="EMBL" id="GGN18026.1"/>
    </source>
</evidence>
<comment type="similarity">
    <text evidence="3">Belongs to the peptidase C56 family. HSP31-like subfamily.</text>
</comment>
<reference evidence="6 7" key="1">
    <citation type="journal article" date="2019" name="Int. J. Syst. Evol. Microbiol.">
        <title>The Global Catalogue of Microorganisms (GCM) 10K type strain sequencing project: providing services to taxonomists for standard genome sequencing and annotation.</title>
        <authorList>
            <consortium name="The Broad Institute Genomics Platform"/>
            <consortium name="The Broad Institute Genome Sequencing Center for Infectious Disease"/>
            <person name="Wu L."/>
            <person name="Ma J."/>
        </authorList>
    </citation>
    <scope>NUCLEOTIDE SEQUENCE [LARGE SCALE GENOMIC DNA]</scope>
    <source>
        <strain evidence="6 7">JCM 16331</strain>
    </source>
</reference>
<dbReference type="EMBL" id="BMOQ01000005">
    <property type="protein sequence ID" value="GGN18026.1"/>
    <property type="molecule type" value="Genomic_DNA"/>
</dbReference>
<dbReference type="InterPro" id="IPR002818">
    <property type="entry name" value="DJ-1/PfpI"/>
</dbReference>
<evidence type="ECO:0000256" key="3">
    <source>
        <dbReference type="ARBA" id="ARBA00038493"/>
    </source>
</evidence>
<proteinExistence type="inferred from homology"/>
<sequence length="249" mass="26420">MAEAASVAHEVTVNPGAPEVDDAMTSVLFVVSEEGYWGEECIEPLTTLDERGAEITVATPTGNPPVVDERSVDPENVGEETAAWVTEVDETDERLNDPEPIAAVEAADYDAVVFPGGHGTAWDVNQDRDARRLLREQVAGGDGKALVVCHAVGILAFARDADGDFVVAGRDVTGFPNEWEEGIVDEHDLMPDGRKLPYWVEDEVVAAGANWDAELDADTSVTVDGDLVTARGPESSADAAATFADELGL</sequence>
<dbReference type="PANTHER" id="PTHR48094:SF11">
    <property type="entry name" value="GLUTATHIONE-INDEPENDENT GLYOXALASE HSP31-RELATED"/>
    <property type="match status" value="1"/>
</dbReference>
<keyword evidence="7" id="KW-1185">Reference proteome</keyword>
<feature type="region of interest" description="Disordered" evidence="4">
    <location>
        <begin position="57"/>
        <end position="76"/>
    </location>
</feature>
<dbReference type="GO" id="GO:0019243">
    <property type="term" value="P:methylglyoxal catabolic process to D-lactate via S-lactoyl-glutathione"/>
    <property type="evidence" value="ECO:0007669"/>
    <property type="project" value="TreeGrafter"/>
</dbReference>
<dbReference type="InterPro" id="IPR050325">
    <property type="entry name" value="Prot/Nucl_acid_deglycase"/>
</dbReference>
<dbReference type="Gene3D" id="3.40.50.880">
    <property type="match status" value="1"/>
</dbReference>
<evidence type="ECO:0000256" key="2">
    <source>
        <dbReference type="ARBA" id="ARBA00023239"/>
    </source>
</evidence>
<name>A0A830GCY9_9EURY</name>
<organism evidence="6 7">
    <name type="scientific">Halarchaeum nitratireducens</name>
    <dbReference type="NCBI Taxonomy" id="489913"/>
    <lineage>
        <taxon>Archaea</taxon>
        <taxon>Methanobacteriati</taxon>
        <taxon>Methanobacteriota</taxon>
        <taxon>Stenosarchaea group</taxon>
        <taxon>Halobacteria</taxon>
        <taxon>Halobacteriales</taxon>
        <taxon>Halobacteriaceae</taxon>
    </lineage>
</organism>
<evidence type="ECO:0000256" key="4">
    <source>
        <dbReference type="SAM" id="MobiDB-lite"/>
    </source>
</evidence>
<accession>A0A830GCY9</accession>
<dbReference type="GO" id="GO:0005737">
    <property type="term" value="C:cytoplasm"/>
    <property type="evidence" value="ECO:0007669"/>
    <property type="project" value="TreeGrafter"/>
</dbReference>
<dbReference type="PANTHER" id="PTHR48094">
    <property type="entry name" value="PROTEIN/NUCLEIC ACID DEGLYCASE DJ-1-RELATED"/>
    <property type="match status" value="1"/>
</dbReference>
<dbReference type="SUPFAM" id="SSF52317">
    <property type="entry name" value="Class I glutamine amidotransferase-like"/>
    <property type="match status" value="1"/>
</dbReference>
<keyword evidence="2" id="KW-0456">Lyase</keyword>
<evidence type="ECO:0000259" key="5">
    <source>
        <dbReference type="Pfam" id="PF01965"/>
    </source>
</evidence>
<protein>
    <recommendedName>
        <fullName evidence="5">DJ-1/PfpI domain-containing protein</fullName>
    </recommendedName>
</protein>
<dbReference type="Proteomes" id="UP000608850">
    <property type="component" value="Unassembled WGS sequence"/>
</dbReference>